<keyword evidence="2" id="KW-1185">Reference proteome</keyword>
<comment type="caution">
    <text evidence="1">The sequence shown here is derived from an EMBL/GenBank/DDBJ whole genome shotgun (WGS) entry which is preliminary data.</text>
</comment>
<dbReference type="Proteomes" id="UP001595752">
    <property type="component" value="Unassembled WGS sequence"/>
</dbReference>
<accession>A0ABV8B6F2</accession>
<proteinExistence type="predicted"/>
<name>A0ABV8B6F2_9BACI</name>
<gene>
    <name evidence="1" type="ORF">ACFOU2_21350</name>
</gene>
<reference evidence="2" key="1">
    <citation type="journal article" date="2019" name="Int. J. Syst. Evol. Microbiol.">
        <title>The Global Catalogue of Microorganisms (GCM) 10K type strain sequencing project: providing services to taxonomists for standard genome sequencing and annotation.</title>
        <authorList>
            <consortium name="The Broad Institute Genomics Platform"/>
            <consortium name="The Broad Institute Genome Sequencing Center for Infectious Disease"/>
            <person name="Wu L."/>
            <person name="Ma J."/>
        </authorList>
    </citation>
    <scope>NUCLEOTIDE SEQUENCE [LARGE SCALE GENOMIC DNA]</scope>
    <source>
        <strain evidence="2">CCUG 61889</strain>
    </source>
</reference>
<dbReference type="EMBL" id="JBHRZT010000072">
    <property type="protein sequence ID" value="MFC3885881.1"/>
    <property type="molecule type" value="Genomic_DNA"/>
</dbReference>
<organism evidence="1 2">
    <name type="scientific">Bacillus songklensis</name>
    <dbReference type="NCBI Taxonomy" id="1069116"/>
    <lineage>
        <taxon>Bacteria</taxon>
        <taxon>Bacillati</taxon>
        <taxon>Bacillota</taxon>
        <taxon>Bacilli</taxon>
        <taxon>Bacillales</taxon>
        <taxon>Bacillaceae</taxon>
        <taxon>Bacillus</taxon>
    </lineage>
</organism>
<protein>
    <submittedName>
        <fullName evidence="1">Uncharacterized protein</fullName>
    </submittedName>
</protein>
<sequence>MLEVYWCGAYPMKDGSLSIRVDVYQDNEGYSAYAAYDNDPKASKEGKHPYSQQKAVQMAVKKLKVERRKHLKSV</sequence>
<dbReference type="RefSeq" id="WP_377918266.1">
    <property type="nucleotide sequence ID" value="NZ_JBHRZT010000072.1"/>
</dbReference>
<evidence type="ECO:0000313" key="1">
    <source>
        <dbReference type="EMBL" id="MFC3885881.1"/>
    </source>
</evidence>
<evidence type="ECO:0000313" key="2">
    <source>
        <dbReference type="Proteomes" id="UP001595752"/>
    </source>
</evidence>